<comment type="caution">
    <text evidence="1">The sequence shown here is derived from an EMBL/GenBank/DDBJ whole genome shotgun (WGS) entry which is preliminary data.</text>
</comment>
<dbReference type="GO" id="GO:0004553">
    <property type="term" value="F:hydrolase activity, hydrolyzing O-glycosyl compounds"/>
    <property type="evidence" value="ECO:0007669"/>
    <property type="project" value="TreeGrafter"/>
</dbReference>
<dbReference type="InterPro" id="IPR051923">
    <property type="entry name" value="Glycosyl_Hydrolase_39"/>
</dbReference>
<dbReference type="AlphaFoldDB" id="A0A7C1JBQ2"/>
<evidence type="ECO:0000313" key="1">
    <source>
        <dbReference type="EMBL" id="HDX30824.1"/>
    </source>
</evidence>
<reference evidence="1" key="1">
    <citation type="journal article" date="2020" name="mSystems">
        <title>Genome- and Community-Level Interaction Insights into Carbon Utilization and Element Cycling Functions of Hydrothermarchaeota in Hydrothermal Sediment.</title>
        <authorList>
            <person name="Zhou Z."/>
            <person name="Liu Y."/>
            <person name="Xu W."/>
            <person name="Pan J."/>
            <person name="Luo Z.H."/>
            <person name="Li M."/>
        </authorList>
    </citation>
    <scope>NUCLEOTIDE SEQUENCE [LARGE SCALE GENOMIC DNA]</scope>
    <source>
        <strain evidence="1">SpSt-289</strain>
    </source>
</reference>
<dbReference type="PANTHER" id="PTHR12631:SF10">
    <property type="entry name" value="BETA-XYLOSIDASE-LIKE PROTEIN-RELATED"/>
    <property type="match status" value="1"/>
</dbReference>
<sequence>MGVFRKHWLLWTVLAILLVSAGSLIWLQRGDGHVPLGPQQAVKTINPKVGIHTRLTDEVEEWKIKRTLEMVREMGAPWIVEYFPWAYIESEPGRYNWKHADTVVAHARRQGLRIIARLGFVPQWARPKDTTPLYLDEERFGDFGKFAAKFVERYRGEIEHVILWNEPNLALEWGYTKPDAAKYTELLRVVYPMIKAVAPEVQVLAGALAPTLAPPDSEFGVNDLLFLQAMYDAGAANYFDILAVHAYGWHFDPDSPPDPEVVNFRRTELLRSIMVKNGDGQKPVMITEGGWNDHPRWTRAVRPGERIAYTLRAYEIAQKEWPWLEAVCFWVFRFPWDQKSYQDYFTFVRTDFEPKPIYWEVQRYTRASAP</sequence>
<dbReference type="Gene3D" id="3.20.20.80">
    <property type="entry name" value="Glycosidases"/>
    <property type="match status" value="1"/>
</dbReference>
<organism evidence="1">
    <name type="scientific">Caldilinea aerophila</name>
    <dbReference type="NCBI Taxonomy" id="133453"/>
    <lineage>
        <taxon>Bacteria</taxon>
        <taxon>Bacillati</taxon>
        <taxon>Chloroflexota</taxon>
        <taxon>Caldilineae</taxon>
        <taxon>Caldilineales</taxon>
        <taxon>Caldilineaceae</taxon>
        <taxon>Caldilinea</taxon>
    </lineage>
</organism>
<proteinExistence type="predicted"/>
<accession>A0A7C1JBQ2</accession>
<dbReference type="PANTHER" id="PTHR12631">
    <property type="entry name" value="ALPHA-L-IDURONIDASE"/>
    <property type="match status" value="1"/>
</dbReference>
<protein>
    <submittedName>
        <fullName evidence="1">Uncharacterized protein</fullName>
    </submittedName>
</protein>
<dbReference type="InterPro" id="IPR017853">
    <property type="entry name" value="GH"/>
</dbReference>
<dbReference type="EMBL" id="DSMG01000053">
    <property type="protein sequence ID" value="HDX30824.1"/>
    <property type="molecule type" value="Genomic_DNA"/>
</dbReference>
<name>A0A7C1JBQ2_9CHLR</name>
<gene>
    <name evidence="1" type="ORF">ENQ20_04950</name>
</gene>
<dbReference type="SUPFAM" id="SSF51445">
    <property type="entry name" value="(Trans)glycosidases"/>
    <property type="match status" value="1"/>
</dbReference>